<dbReference type="GO" id="GO:0046872">
    <property type="term" value="F:metal ion binding"/>
    <property type="evidence" value="ECO:0007669"/>
    <property type="project" value="UniProtKB-KW"/>
</dbReference>
<feature type="compositionally biased region" description="Low complexity" evidence="8">
    <location>
        <begin position="41"/>
        <end position="81"/>
    </location>
</feature>
<keyword evidence="7" id="KW-1015">Disulfide bond</keyword>
<feature type="region of interest" description="Disordered" evidence="8">
    <location>
        <begin position="27"/>
        <end position="81"/>
    </location>
</feature>
<dbReference type="InParanoid" id="A0A1Y1XW25"/>
<evidence type="ECO:0000256" key="2">
    <source>
        <dbReference type="ARBA" id="ARBA00022669"/>
    </source>
</evidence>
<keyword evidence="6" id="KW-0119">Carbohydrate metabolism</keyword>
<dbReference type="GO" id="GO:0005975">
    <property type="term" value="P:carbohydrate metabolic process"/>
    <property type="evidence" value="ECO:0007669"/>
    <property type="project" value="InterPro"/>
</dbReference>
<evidence type="ECO:0000256" key="9">
    <source>
        <dbReference type="SAM" id="SignalP"/>
    </source>
</evidence>
<dbReference type="PANTHER" id="PTHR46471:SF2">
    <property type="entry name" value="CHITIN DEACETYLASE-RELATED"/>
    <property type="match status" value="1"/>
</dbReference>
<keyword evidence="4 9" id="KW-0732">Signal</keyword>
<dbReference type="Gene3D" id="3.30.60.10">
    <property type="entry name" value="Endochitinase-like"/>
    <property type="match status" value="1"/>
</dbReference>
<reference evidence="12 13" key="1">
    <citation type="submission" date="2016-07" db="EMBL/GenBank/DDBJ databases">
        <title>Pervasive Adenine N6-methylation of Active Genes in Fungi.</title>
        <authorList>
            <consortium name="DOE Joint Genome Institute"/>
            <person name="Mondo S.J."/>
            <person name="Dannebaum R.O."/>
            <person name="Kuo R.C."/>
            <person name="Labutti K."/>
            <person name="Haridas S."/>
            <person name="Kuo A."/>
            <person name="Salamov A."/>
            <person name="Ahrendt S.R."/>
            <person name="Lipzen A."/>
            <person name="Sullivan W."/>
            <person name="Andreopoulos W.B."/>
            <person name="Clum A."/>
            <person name="Lindquist E."/>
            <person name="Daum C."/>
            <person name="Ramamoorthy G.K."/>
            <person name="Gryganskyi A."/>
            <person name="Culley D."/>
            <person name="Magnuson J.K."/>
            <person name="James T.Y."/>
            <person name="O'Malley M.A."/>
            <person name="Stajich J.E."/>
            <person name="Spatafora J.W."/>
            <person name="Visel A."/>
            <person name="Grigoriev I.V."/>
        </authorList>
    </citation>
    <scope>NUCLEOTIDE SEQUENCE [LARGE SCALE GENOMIC DNA]</scope>
    <source>
        <strain evidence="12 13">CBS 931.73</strain>
    </source>
</reference>
<keyword evidence="3" id="KW-0479">Metal-binding</keyword>
<dbReference type="Proteomes" id="UP000193498">
    <property type="component" value="Unassembled WGS sequence"/>
</dbReference>
<dbReference type="PROSITE" id="PS51677">
    <property type="entry name" value="NODB"/>
    <property type="match status" value="1"/>
</dbReference>
<protein>
    <submittedName>
        <fullName evidence="12">Glycoside hydrolase/deacetylase</fullName>
    </submittedName>
</protein>
<dbReference type="STRING" id="1314790.A0A1Y1XW25"/>
<dbReference type="Pfam" id="PF01522">
    <property type="entry name" value="Polysacc_deac_1"/>
    <property type="match status" value="1"/>
</dbReference>
<evidence type="ECO:0000256" key="6">
    <source>
        <dbReference type="ARBA" id="ARBA00023277"/>
    </source>
</evidence>
<sequence>MKSPTTLAIFSVVAFSLLECALSQQTSGTPTEVGTFESQPTLTGSSGSATATTSTSTVTNASKSTDTIAPSSTFTSSSVTTTTSTTSSALTLPTVGSRYLDQRCGADIGSCAPGLCCSRNGYCGYTSDHCGAGCQNTFGGCDDGVEASVYTACQVPGTFAITFDDGPSVLTSGLIDYLDRVGVKATFFMNGYNWKNQGTGNPINTIYELSDVVRKAYASGHQICSHTWSHVNLITVNEYNVTYEMSKLNRAFANILGVVPTCMRPPYGDTDSNSRKVLKRMGYTVVTWNVNPVDWTPANSIDEKYLEYTYQTGNTSPLEGQFIALNHDVWNSTADFRFPNYPKTLPLAQRAIEYLKCRGWRLVSLPTCLGQQPYYRSPNPSDESCGDSCLV</sequence>
<dbReference type="SMART" id="SM00270">
    <property type="entry name" value="ChtBD1"/>
    <property type="match status" value="1"/>
</dbReference>
<dbReference type="InterPro" id="IPR001002">
    <property type="entry name" value="Chitin-bd_1"/>
</dbReference>
<gene>
    <name evidence="12" type="ORF">K493DRAFT_318350</name>
</gene>
<evidence type="ECO:0000256" key="4">
    <source>
        <dbReference type="ARBA" id="ARBA00022729"/>
    </source>
</evidence>
<dbReference type="InterPro" id="IPR002509">
    <property type="entry name" value="NODB_dom"/>
</dbReference>
<evidence type="ECO:0000259" key="11">
    <source>
        <dbReference type="PROSITE" id="PS51677"/>
    </source>
</evidence>
<evidence type="ECO:0000313" key="12">
    <source>
        <dbReference type="EMBL" id="ORX89885.1"/>
    </source>
</evidence>
<dbReference type="Pfam" id="PF00187">
    <property type="entry name" value="Chitin_bind_1"/>
    <property type="match status" value="1"/>
</dbReference>
<keyword evidence="2 7" id="KW-0147">Chitin-binding</keyword>
<dbReference type="SUPFAM" id="SSF57016">
    <property type="entry name" value="Plant lectins/antimicrobial peptides"/>
    <property type="match status" value="1"/>
</dbReference>
<comment type="cofactor">
    <cofactor evidence="1">
        <name>Co(2+)</name>
        <dbReference type="ChEBI" id="CHEBI:48828"/>
    </cofactor>
</comment>
<feature type="disulfide bond" evidence="7">
    <location>
        <begin position="116"/>
        <end position="130"/>
    </location>
</feature>
<evidence type="ECO:0000256" key="5">
    <source>
        <dbReference type="ARBA" id="ARBA00022801"/>
    </source>
</evidence>
<evidence type="ECO:0000256" key="7">
    <source>
        <dbReference type="PROSITE-ProRule" id="PRU00261"/>
    </source>
</evidence>
<evidence type="ECO:0000256" key="8">
    <source>
        <dbReference type="SAM" id="MobiDB-lite"/>
    </source>
</evidence>
<comment type="caution">
    <text evidence="7">Lacks conserved residue(s) required for the propagation of feature annotation.</text>
</comment>
<feature type="compositionally biased region" description="Polar residues" evidence="8">
    <location>
        <begin position="27"/>
        <end position="40"/>
    </location>
</feature>
<proteinExistence type="predicted"/>
<dbReference type="EMBL" id="MCFE01000415">
    <property type="protein sequence ID" value="ORX89885.1"/>
    <property type="molecule type" value="Genomic_DNA"/>
</dbReference>
<dbReference type="SUPFAM" id="SSF88713">
    <property type="entry name" value="Glycoside hydrolase/deacetylase"/>
    <property type="match status" value="1"/>
</dbReference>
<dbReference type="PANTHER" id="PTHR46471">
    <property type="entry name" value="CHITIN DEACETYLASE"/>
    <property type="match status" value="1"/>
</dbReference>
<dbReference type="PROSITE" id="PS50941">
    <property type="entry name" value="CHIT_BIND_I_2"/>
    <property type="match status" value="1"/>
</dbReference>
<evidence type="ECO:0000313" key="13">
    <source>
        <dbReference type="Proteomes" id="UP000193498"/>
    </source>
</evidence>
<evidence type="ECO:0000259" key="10">
    <source>
        <dbReference type="PROSITE" id="PS50941"/>
    </source>
</evidence>
<name>A0A1Y1XW25_9FUNG</name>
<keyword evidence="13" id="KW-1185">Reference proteome</keyword>
<feature type="chain" id="PRO_5011988130" evidence="9">
    <location>
        <begin position="24"/>
        <end position="391"/>
    </location>
</feature>
<evidence type="ECO:0000256" key="1">
    <source>
        <dbReference type="ARBA" id="ARBA00001941"/>
    </source>
</evidence>
<dbReference type="InterPro" id="IPR011330">
    <property type="entry name" value="Glyco_hydro/deAcase_b/a-brl"/>
</dbReference>
<dbReference type="InterPro" id="IPR036861">
    <property type="entry name" value="Endochitinase-like_sf"/>
</dbReference>
<feature type="domain" description="Chitin-binding type-1" evidence="10">
    <location>
        <begin position="101"/>
        <end position="143"/>
    </location>
</feature>
<dbReference type="OrthoDB" id="2125469at2759"/>
<dbReference type="GO" id="GO:0008061">
    <property type="term" value="F:chitin binding"/>
    <property type="evidence" value="ECO:0007669"/>
    <property type="project" value="UniProtKB-UniRule"/>
</dbReference>
<feature type="disulfide bond" evidence="7">
    <location>
        <begin position="111"/>
        <end position="123"/>
    </location>
</feature>
<feature type="domain" description="NodB homology" evidence="11">
    <location>
        <begin position="157"/>
        <end position="363"/>
    </location>
</feature>
<keyword evidence="5 12" id="KW-0378">Hydrolase</keyword>
<dbReference type="CDD" id="cd11618">
    <property type="entry name" value="ChtBD1_1"/>
    <property type="match status" value="1"/>
</dbReference>
<organism evidence="12 13">
    <name type="scientific">Basidiobolus meristosporus CBS 931.73</name>
    <dbReference type="NCBI Taxonomy" id="1314790"/>
    <lineage>
        <taxon>Eukaryota</taxon>
        <taxon>Fungi</taxon>
        <taxon>Fungi incertae sedis</taxon>
        <taxon>Zoopagomycota</taxon>
        <taxon>Entomophthoromycotina</taxon>
        <taxon>Basidiobolomycetes</taxon>
        <taxon>Basidiobolales</taxon>
        <taxon>Basidiobolaceae</taxon>
        <taxon>Basidiobolus</taxon>
    </lineage>
</organism>
<dbReference type="AlphaFoldDB" id="A0A1Y1XW25"/>
<comment type="caution">
    <text evidence="12">The sequence shown here is derived from an EMBL/GenBank/DDBJ whole genome shotgun (WGS) entry which is preliminary data.</text>
</comment>
<feature type="signal peptide" evidence="9">
    <location>
        <begin position="1"/>
        <end position="23"/>
    </location>
</feature>
<dbReference type="CDD" id="cd10951">
    <property type="entry name" value="CE4_ClCDA_like"/>
    <property type="match status" value="1"/>
</dbReference>
<dbReference type="GO" id="GO:0016810">
    <property type="term" value="F:hydrolase activity, acting on carbon-nitrogen (but not peptide) bonds"/>
    <property type="evidence" value="ECO:0007669"/>
    <property type="project" value="InterPro"/>
</dbReference>
<dbReference type="Gene3D" id="3.20.20.370">
    <property type="entry name" value="Glycoside hydrolase/deacetylase"/>
    <property type="match status" value="1"/>
</dbReference>
<accession>A0A1Y1XW25</accession>
<evidence type="ECO:0000256" key="3">
    <source>
        <dbReference type="ARBA" id="ARBA00022723"/>
    </source>
</evidence>